<evidence type="ECO:0000313" key="2">
    <source>
        <dbReference type="EMBL" id="SHK61530.1"/>
    </source>
</evidence>
<dbReference type="RefSeq" id="WP_242939128.1">
    <property type="nucleotide sequence ID" value="NZ_FRAE01000110.1"/>
</dbReference>
<dbReference type="Proteomes" id="UP000242497">
    <property type="component" value="Unassembled WGS sequence"/>
</dbReference>
<dbReference type="Pfam" id="PF13700">
    <property type="entry name" value="DUF4158"/>
    <property type="match status" value="1"/>
</dbReference>
<sequence>MKRNWEIDELIEYFTFLPNELSLIGNKTSGNRLGFSVLFKFFQYEARFPRNKSEIPKEIILFISKQLNLNPSLFDKYDWTGRVIKYHRAQIRDFFKFREATAKDIDNVTEWLCKHVFYHNADIDNLKQEAYNKFRELNIESPTPDRMNRITKSAIFTYENQFFQETFNKLSKDTLIKMDTLIKDLTAYDENEIDCRQRDFLSFSQLRADPGRIGLESVFKEIIKLKTIRQINIPDNLFNNVPQKILKKYKQRAVSEDSRELRRHPEPLRYTLLAAFFWLRCREITDNLIELLIQIIHRIGVRAERKVEKEFINDFKRVNGKTNILFRMADAVLNNPEGIIKDVLFPIVSETTLNSLVKEFKTTGSAYKQKVYTVMRSSYANHYRRMIPKILDIIEFRSNNDVHKPIYRSLRNY</sequence>
<dbReference type="EMBL" id="FRAE01000110">
    <property type="protein sequence ID" value="SHK61530.1"/>
    <property type="molecule type" value="Genomic_DNA"/>
</dbReference>
<accession>A0A1M6TXA8</accession>
<feature type="domain" description="DUF4158" evidence="1">
    <location>
        <begin position="8"/>
        <end position="153"/>
    </location>
</feature>
<evidence type="ECO:0000259" key="1">
    <source>
        <dbReference type="Pfam" id="PF13700"/>
    </source>
</evidence>
<keyword evidence="3" id="KW-1185">Reference proteome</keyword>
<dbReference type="STRING" id="1123349.SAMN02744037_02694"/>
<reference evidence="3" key="1">
    <citation type="submission" date="2016-11" db="EMBL/GenBank/DDBJ databases">
        <authorList>
            <person name="Varghese N."/>
            <person name="Submissions S."/>
        </authorList>
    </citation>
    <scope>NUCLEOTIDE SEQUENCE [LARGE SCALE GENOMIC DNA]</scope>
    <source>
        <strain evidence="3">DSM 15518</strain>
    </source>
</reference>
<gene>
    <name evidence="2" type="ORF">SAMN02744037_02694</name>
</gene>
<proteinExistence type="predicted"/>
<dbReference type="InterPro" id="IPR025296">
    <property type="entry name" value="DUF4158"/>
</dbReference>
<dbReference type="AlphaFoldDB" id="A0A1M6TXA8"/>
<name>A0A1M6TXA8_9FIRM</name>
<evidence type="ECO:0000313" key="3">
    <source>
        <dbReference type="Proteomes" id="UP000242497"/>
    </source>
</evidence>
<organism evidence="2 3">
    <name type="scientific">Tepidibacter formicigenes DSM 15518</name>
    <dbReference type="NCBI Taxonomy" id="1123349"/>
    <lineage>
        <taxon>Bacteria</taxon>
        <taxon>Bacillati</taxon>
        <taxon>Bacillota</taxon>
        <taxon>Clostridia</taxon>
        <taxon>Peptostreptococcales</taxon>
        <taxon>Peptostreptococcaceae</taxon>
        <taxon>Tepidibacter</taxon>
    </lineage>
</organism>
<protein>
    <recommendedName>
        <fullName evidence="1">DUF4158 domain-containing protein</fullName>
    </recommendedName>
</protein>